<sequence length="276" mass="30922">MTDLTPNFWLPSNVLSEDDDEENDALLTSQEVAWLNDSPKSSVSSASCSQSEKETEAFKFKVNEVNWSKDFQGEWSSANNVDIHEVKGNAFTISNSTNYTENSTVIAKEFWREKPCPVLSGWWKQTKPMQGHSTRIGDHSYPPWAPVQGGGSGMKAVFLESNGSSRESGGTGVFLPRRAGDVFDSKKKKKSCCSTVLLPYRVVQALNLTIQNMKSQPSVRGLDIWKHGSIYARKIDNSKPFPQEGRSQQQKRDFHPVNTNTQALPPEISLPQDWTY</sequence>
<evidence type="ECO:0000313" key="2">
    <source>
        <dbReference type="EMBL" id="KAH9290003.1"/>
    </source>
</evidence>
<keyword evidence="3" id="KW-1185">Reference proteome</keyword>
<feature type="region of interest" description="Disordered" evidence="1">
    <location>
        <begin position="1"/>
        <end position="23"/>
    </location>
</feature>
<protein>
    <submittedName>
        <fullName evidence="2">Uncharacterized protein</fullName>
    </submittedName>
</protein>
<dbReference type="EMBL" id="JAHRHJ020003813">
    <property type="protein sequence ID" value="KAH9290003.1"/>
    <property type="molecule type" value="Genomic_DNA"/>
</dbReference>
<evidence type="ECO:0000313" key="3">
    <source>
        <dbReference type="Proteomes" id="UP000824469"/>
    </source>
</evidence>
<feature type="region of interest" description="Disordered" evidence="1">
    <location>
        <begin position="236"/>
        <end position="266"/>
    </location>
</feature>
<proteinExistence type="predicted"/>
<organism evidence="2 3">
    <name type="scientific">Taxus chinensis</name>
    <name type="common">Chinese yew</name>
    <name type="synonym">Taxus wallichiana var. chinensis</name>
    <dbReference type="NCBI Taxonomy" id="29808"/>
    <lineage>
        <taxon>Eukaryota</taxon>
        <taxon>Viridiplantae</taxon>
        <taxon>Streptophyta</taxon>
        <taxon>Embryophyta</taxon>
        <taxon>Tracheophyta</taxon>
        <taxon>Spermatophyta</taxon>
        <taxon>Pinopsida</taxon>
        <taxon>Pinidae</taxon>
        <taxon>Conifers II</taxon>
        <taxon>Cupressales</taxon>
        <taxon>Taxaceae</taxon>
        <taxon>Taxus</taxon>
    </lineage>
</organism>
<name>A0AA38F523_TAXCH</name>
<dbReference type="OMA" id="NTYSSAW"/>
<evidence type="ECO:0000256" key="1">
    <source>
        <dbReference type="SAM" id="MobiDB-lite"/>
    </source>
</evidence>
<dbReference type="AlphaFoldDB" id="A0AA38F523"/>
<reference evidence="2 3" key="1">
    <citation type="journal article" date="2021" name="Nat. Plants">
        <title>The Taxus genome provides insights into paclitaxel biosynthesis.</title>
        <authorList>
            <person name="Xiong X."/>
            <person name="Gou J."/>
            <person name="Liao Q."/>
            <person name="Li Y."/>
            <person name="Zhou Q."/>
            <person name="Bi G."/>
            <person name="Li C."/>
            <person name="Du R."/>
            <person name="Wang X."/>
            <person name="Sun T."/>
            <person name="Guo L."/>
            <person name="Liang H."/>
            <person name="Lu P."/>
            <person name="Wu Y."/>
            <person name="Zhang Z."/>
            <person name="Ro D.K."/>
            <person name="Shang Y."/>
            <person name="Huang S."/>
            <person name="Yan J."/>
        </authorList>
    </citation>
    <scope>NUCLEOTIDE SEQUENCE [LARGE SCALE GENOMIC DNA]</scope>
    <source>
        <strain evidence="2">Ta-2019</strain>
    </source>
</reference>
<dbReference type="Proteomes" id="UP000824469">
    <property type="component" value="Unassembled WGS sequence"/>
</dbReference>
<gene>
    <name evidence="2" type="ORF">KI387_034120</name>
</gene>
<comment type="caution">
    <text evidence="2">The sequence shown here is derived from an EMBL/GenBank/DDBJ whole genome shotgun (WGS) entry which is preliminary data.</text>
</comment>
<dbReference type="PANTHER" id="PTHR33356:SF5">
    <property type="entry name" value="TIP41-LIKE PROTEIN"/>
    <property type="match status" value="1"/>
</dbReference>
<dbReference type="PANTHER" id="PTHR33356">
    <property type="entry name" value="TIP41-LIKE PROTEIN"/>
    <property type="match status" value="1"/>
</dbReference>
<accession>A0AA38F523</accession>